<dbReference type="STRING" id="1278073.MYSTI_01044"/>
<evidence type="ECO:0000256" key="1">
    <source>
        <dbReference type="SAM" id="MobiDB-lite"/>
    </source>
</evidence>
<sequence>MCGAVLEAEAVLARVWLCLCLLLFAPMESGLSLALFDRADAVCELGCPDDNERGQCDSDCADCTCCGHVRAVAAPTAHPLFWLEAYRPPLIAQDEDAPASADPDGILHVPRDGRA</sequence>
<name>L7U2F4_MYXSD</name>
<proteinExistence type="predicted"/>
<feature type="region of interest" description="Disordered" evidence="1">
    <location>
        <begin position="94"/>
        <end position="115"/>
    </location>
</feature>
<gene>
    <name evidence="2" type="ordered locus">MYSTI_01044</name>
</gene>
<dbReference type="KEGG" id="msd:MYSTI_01044"/>
<reference evidence="2 3" key="1">
    <citation type="journal article" date="2013" name="Genome Announc.">
        <title>Complete genome sequence of Myxococcus stipitatus strain DSM 14675, a fruiting myxobacterium.</title>
        <authorList>
            <person name="Huntley S."/>
            <person name="Kneip S."/>
            <person name="Treuner-Lange A."/>
            <person name="Sogaard-Andersen L."/>
        </authorList>
    </citation>
    <scope>NUCLEOTIDE SEQUENCE [LARGE SCALE GENOMIC DNA]</scope>
    <source>
        <strain evidence="3">DSM 14675 / JCM 12634 / Mx s8</strain>
    </source>
</reference>
<evidence type="ECO:0000313" key="2">
    <source>
        <dbReference type="EMBL" id="AGC42393.1"/>
    </source>
</evidence>
<dbReference type="PATRIC" id="fig|1278073.3.peg.1088"/>
<protein>
    <submittedName>
        <fullName evidence="2">Uncharacterized protein</fullName>
    </submittedName>
</protein>
<dbReference type="AlphaFoldDB" id="L7U2F4"/>
<accession>L7U2F4</accession>
<evidence type="ECO:0000313" key="3">
    <source>
        <dbReference type="Proteomes" id="UP000011131"/>
    </source>
</evidence>
<keyword evidence="3" id="KW-1185">Reference proteome</keyword>
<dbReference type="EMBL" id="CP004025">
    <property type="protein sequence ID" value="AGC42393.1"/>
    <property type="molecule type" value="Genomic_DNA"/>
</dbReference>
<organism evidence="2 3">
    <name type="scientific">Myxococcus stipitatus (strain DSM 14675 / JCM 12634 / Mx s8)</name>
    <dbReference type="NCBI Taxonomy" id="1278073"/>
    <lineage>
        <taxon>Bacteria</taxon>
        <taxon>Pseudomonadati</taxon>
        <taxon>Myxococcota</taxon>
        <taxon>Myxococcia</taxon>
        <taxon>Myxococcales</taxon>
        <taxon>Cystobacterineae</taxon>
        <taxon>Myxococcaceae</taxon>
        <taxon>Myxococcus</taxon>
    </lineage>
</organism>
<dbReference type="Proteomes" id="UP000011131">
    <property type="component" value="Chromosome"/>
</dbReference>
<dbReference type="HOGENOM" id="CLU_2247123_0_0_7"/>